<dbReference type="Proteomes" id="UP000231019">
    <property type="component" value="Unassembled WGS sequence"/>
</dbReference>
<accession>A0A2M7GAZ7</accession>
<proteinExistence type="predicted"/>
<dbReference type="AlphaFoldDB" id="A0A2M7GAZ7"/>
<sequence>MEALALSWQKAQAVWVHTPRFIPLPLYIQTPAERAHWGLAQDLARVHLRSGQILLNGPRIEAEGLLPYLTEILAHEAGHLFYCPASHLVHQRSLEILAQILPEYLSSLPALANLWQDLLINHSLAHKSDLNLIGFLQKWAPAQPSELWKRVLRAYEILLRLPAGQVLKERLPLHQEADAFELADVVYSSKTQDLKGLSTFARLCRPALLQEPHPLLLSEGTDLGEAHDLNGALTHASSKPPAETSHPGKTLPLFKPEKAEKSAHAGHLGQESPRHFLHFWQAWGQTLSEQEACIAFYRQKAQPLLAPWKIPMQTQPQEPLLEGTDPWLLDTPIEEIAWIDSLIQSPRIVPGFTTVKQYWSNDTKKNTRLPIQALDIYLDASGSLPNPAHTCSWPVLSAVVLALSALHQGWKVRITLWSGPDEGLETTPFTRNEQQVLSLLSHYLGGATRFPSDLLSERYLRPASEACHLLLISDQGLLEALASSELKSLLKTSLQNARGGGSLLLNLPEYLQTPAEVLPFQKMGWFFHAVSSEQDIQQLMRALLMRLSHA</sequence>
<evidence type="ECO:0000313" key="3">
    <source>
        <dbReference type="Proteomes" id="UP000231019"/>
    </source>
</evidence>
<name>A0A2M7GAZ7_9BACT</name>
<feature type="region of interest" description="Disordered" evidence="1">
    <location>
        <begin position="232"/>
        <end position="253"/>
    </location>
</feature>
<evidence type="ECO:0008006" key="4">
    <source>
        <dbReference type="Google" id="ProtNLM"/>
    </source>
</evidence>
<organism evidence="2 3">
    <name type="scientific">bacterium (Candidatus Blackallbacteria) CG17_big_fil_post_rev_8_21_14_2_50_48_46</name>
    <dbReference type="NCBI Taxonomy" id="2014261"/>
    <lineage>
        <taxon>Bacteria</taxon>
        <taxon>Candidatus Blackallbacteria</taxon>
    </lineage>
</organism>
<reference evidence="2 3" key="1">
    <citation type="submission" date="2017-09" db="EMBL/GenBank/DDBJ databases">
        <title>Depth-based differentiation of microbial function through sediment-hosted aquifers and enrichment of novel symbionts in the deep terrestrial subsurface.</title>
        <authorList>
            <person name="Probst A.J."/>
            <person name="Ladd B."/>
            <person name="Jarett J.K."/>
            <person name="Geller-Mcgrath D.E."/>
            <person name="Sieber C.M."/>
            <person name="Emerson J.B."/>
            <person name="Anantharaman K."/>
            <person name="Thomas B.C."/>
            <person name="Malmstrom R."/>
            <person name="Stieglmeier M."/>
            <person name="Klingl A."/>
            <person name="Woyke T."/>
            <person name="Ryan C.M."/>
            <person name="Banfield J.F."/>
        </authorList>
    </citation>
    <scope>NUCLEOTIDE SEQUENCE [LARGE SCALE GENOMIC DNA]</scope>
    <source>
        <strain evidence="2">CG17_big_fil_post_rev_8_21_14_2_50_48_46</strain>
    </source>
</reference>
<protein>
    <recommendedName>
        <fullName evidence="4">VWA domain-containing protein</fullName>
    </recommendedName>
</protein>
<dbReference type="EMBL" id="PFFQ01000004">
    <property type="protein sequence ID" value="PIW19310.1"/>
    <property type="molecule type" value="Genomic_DNA"/>
</dbReference>
<evidence type="ECO:0000256" key="1">
    <source>
        <dbReference type="SAM" id="MobiDB-lite"/>
    </source>
</evidence>
<gene>
    <name evidence="2" type="ORF">COW36_00270</name>
</gene>
<comment type="caution">
    <text evidence="2">The sequence shown here is derived from an EMBL/GenBank/DDBJ whole genome shotgun (WGS) entry which is preliminary data.</text>
</comment>
<evidence type="ECO:0000313" key="2">
    <source>
        <dbReference type="EMBL" id="PIW19310.1"/>
    </source>
</evidence>